<name>A0ABN3HFY3_9ACTN</name>
<dbReference type="InterPro" id="IPR029063">
    <property type="entry name" value="SAM-dependent_MTases_sf"/>
</dbReference>
<accession>A0ABN3HFY3</accession>
<evidence type="ECO:0000256" key="2">
    <source>
        <dbReference type="ARBA" id="ARBA00022679"/>
    </source>
</evidence>
<gene>
    <name evidence="4" type="ORF">GCM10010170_085730</name>
</gene>
<keyword evidence="5" id="KW-1185">Reference proteome</keyword>
<dbReference type="CDD" id="cd02440">
    <property type="entry name" value="AdoMet_MTases"/>
    <property type="match status" value="1"/>
</dbReference>
<dbReference type="InterPro" id="IPR051052">
    <property type="entry name" value="Diverse_substrate_MTase"/>
</dbReference>
<dbReference type="InterPro" id="IPR041698">
    <property type="entry name" value="Methyltransf_25"/>
</dbReference>
<dbReference type="GO" id="GO:0008168">
    <property type="term" value="F:methyltransferase activity"/>
    <property type="evidence" value="ECO:0007669"/>
    <property type="project" value="UniProtKB-KW"/>
</dbReference>
<evidence type="ECO:0000259" key="3">
    <source>
        <dbReference type="Pfam" id="PF13649"/>
    </source>
</evidence>
<dbReference type="PANTHER" id="PTHR44942">
    <property type="entry name" value="METHYLTRANSF_11 DOMAIN-CONTAINING PROTEIN"/>
    <property type="match status" value="1"/>
</dbReference>
<evidence type="ECO:0000313" key="4">
    <source>
        <dbReference type="EMBL" id="GAA2379187.1"/>
    </source>
</evidence>
<dbReference type="EMBL" id="BAAARV010000085">
    <property type="protein sequence ID" value="GAA2379187.1"/>
    <property type="molecule type" value="Genomic_DNA"/>
</dbReference>
<feature type="domain" description="Methyltransferase" evidence="3">
    <location>
        <begin position="46"/>
        <end position="131"/>
    </location>
</feature>
<reference evidence="4 5" key="1">
    <citation type="journal article" date="2019" name="Int. J. Syst. Evol. Microbiol.">
        <title>The Global Catalogue of Microorganisms (GCM) 10K type strain sequencing project: providing services to taxonomists for standard genome sequencing and annotation.</title>
        <authorList>
            <consortium name="The Broad Institute Genomics Platform"/>
            <consortium name="The Broad Institute Genome Sequencing Center for Infectious Disease"/>
            <person name="Wu L."/>
            <person name="Ma J."/>
        </authorList>
    </citation>
    <scope>NUCLEOTIDE SEQUENCE [LARGE SCALE GENOMIC DNA]</scope>
    <source>
        <strain evidence="4 5">JCM 3272</strain>
    </source>
</reference>
<protein>
    <submittedName>
        <fullName evidence="4">Class I SAM-dependent methyltransferase</fullName>
    </submittedName>
</protein>
<organism evidence="4 5">
    <name type="scientific">Dactylosporangium salmoneum</name>
    <dbReference type="NCBI Taxonomy" id="53361"/>
    <lineage>
        <taxon>Bacteria</taxon>
        <taxon>Bacillati</taxon>
        <taxon>Actinomycetota</taxon>
        <taxon>Actinomycetes</taxon>
        <taxon>Micromonosporales</taxon>
        <taxon>Micromonosporaceae</taxon>
        <taxon>Dactylosporangium</taxon>
    </lineage>
</organism>
<keyword evidence="2" id="KW-0808">Transferase</keyword>
<dbReference type="Pfam" id="PF13649">
    <property type="entry name" value="Methyltransf_25"/>
    <property type="match status" value="1"/>
</dbReference>
<evidence type="ECO:0000256" key="1">
    <source>
        <dbReference type="ARBA" id="ARBA00022603"/>
    </source>
</evidence>
<comment type="caution">
    <text evidence="4">The sequence shown here is derived from an EMBL/GenBank/DDBJ whole genome shotgun (WGS) entry which is preliminary data.</text>
</comment>
<dbReference type="GO" id="GO:0032259">
    <property type="term" value="P:methylation"/>
    <property type="evidence" value="ECO:0007669"/>
    <property type="project" value="UniProtKB-KW"/>
</dbReference>
<proteinExistence type="predicted"/>
<dbReference type="RefSeq" id="WP_344618407.1">
    <property type="nucleotide sequence ID" value="NZ_BAAARV010000085.1"/>
</dbReference>
<sequence>MPTADETHHHRTVAESFGVNAQRYDRARPTYPDALIERLAERRRDVLDVGCGTGIAARLLQQRGCDVLGVDPDPRMAEEARRRGLDVEVATIEAWEPAGRTFDAVVAAQAWHWIDPEAGASKAAAVLRPAGLLATFWNAFVPPDDVAEGMTAVFRRVLPDMPQAHRWQVGPDSYAILAARAADGARATGRFGEPQEWRFPWERSYTPAEWLDVLPTFGTLNRLDPRTLGEALDGVAAVVREDFVMRYTTVVMAAERTA</sequence>
<evidence type="ECO:0000313" key="5">
    <source>
        <dbReference type="Proteomes" id="UP001501444"/>
    </source>
</evidence>
<dbReference type="Proteomes" id="UP001501444">
    <property type="component" value="Unassembled WGS sequence"/>
</dbReference>
<dbReference type="Gene3D" id="3.40.50.150">
    <property type="entry name" value="Vaccinia Virus protein VP39"/>
    <property type="match status" value="1"/>
</dbReference>
<dbReference type="SUPFAM" id="SSF53335">
    <property type="entry name" value="S-adenosyl-L-methionine-dependent methyltransferases"/>
    <property type="match status" value="1"/>
</dbReference>
<dbReference type="PANTHER" id="PTHR44942:SF4">
    <property type="entry name" value="METHYLTRANSFERASE TYPE 11 DOMAIN-CONTAINING PROTEIN"/>
    <property type="match status" value="1"/>
</dbReference>
<keyword evidence="1 4" id="KW-0489">Methyltransferase</keyword>